<dbReference type="PANTHER" id="PTHR38431:SF1">
    <property type="entry name" value="BLL2305 PROTEIN"/>
    <property type="match status" value="1"/>
</dbReference>
<reference evidence="2" key="1">
    <citation type="submission" date="2019-08" db="EMBL/GenBank/DDBJ databases">
        <authorList>
            <person name="Kucharzyk K."/>
            <person name="Murdoch R.W."/>
            <person name="Higgins S."/>
            <person name="Loffler F."/>
        </authorList>
    </citation>
    <scope>NUCLEOTIDE SEQUENCE</scope>
</reference>
<proteinExistence type="predicted"/>
<dbReference type="EMBL" id="VSSQ01027002">
    <property type="protein sequence ID" value="MPM75998.1"/>
    <property type="molecule type" value="Genomic_DNA"/>
</dbReference>
<name>A0A645CGI2_9ZZZZ</name>
<gene>
    <name evidence="2" type="ORF">SDC9_122993</name>
</gene>
<evidence type="ECO:0000313" key="2">
    <source>
        <dbReference type="EMBL" id="MPM75998.1"/>
    </source>
</evidence>
<protein>
    <recommendedName>
        <fullName evidence="1">PBP domain-containing protein</fullName>
    </recommendedName>
</protein>
<dbReference type="AlphaFoldDB" id="A0A645CGI2"/>
<dbReference type="InterPro" id="IPR024370">
    <property type="entry name" value="PBP_domain"/>
</dbReference>
<comment type="caution">
    <text evidence="2">The sequence shown here is derived from an EMBL/GenBank/DDBJ whole genome shotgun (WGS) entry which is preliminary data.</text>
</comment>
<organism evidence="2">
    <name type="scientific">bioreactor metagenome</name>
    <dbReference type="NCBI Taxonomy" id="1076179"/>
    <lineage>
        <taxon>unclassified sequences</taxon>
        <taxon>metagenomes</taxon>
        <taxon>ecological metagenomes</taxon>
    </lineage>
</organism>
<dbReference type="PANTHER" id="PTHR38431">
    <property type="entry name" value="BLL2305 PROTEIN"/>
    <property type="match status" value="1"/>
</dbReference>
<evidence type="ECO:0000259" key="1">
    <source>
        <dbReference type="Pfam" id="PF12727"/>
    </source>
</evidence>
<dbReference type="SUPFAM" id="SSF53850">
    <property type="entry name" value="Periplasmic binding protein-like II"/>
    <property type="match status" value="1"/>
</dbReference>
<dbReference type="Gene3D" id="3.40.190.10">
    <property type="entry name" value="Periplasmic binding protein-like II"/>
    <property type="match status" value="1"/>
</dbReference>
<feature type="domain" description="PBP" evidence="1">
    <location>
        <begin position="2"/>
        <end position="154"/>
    </location>
</feature>
<dbReference type="Pfam" id="PF12727">
    <property type="entry name" value="PBP_like"/>
    <property type="match status" value="1"/>
</dbReference>
<accession>A0A645CGI2</accession>
<sequence length="180" mass="19789">MLDVETGEYNLSYIRQYLPGVPLRVFGWVERVQGMLVQKGNPKGIQGIPDLARDDVCFVNRQRGSGTRNLLDHGLKKSGILAETVCGYDVEEFTHLGVAAAVASGRADCGLAIEASAQILGLDFIPLFNESYQLVVPETSVQDPLLGPLFDLMQEPRLKEAILSMPGYKVDRMGCMLARF</sequence>